<dbReference type="PROSITE" id="PS51194">
    <property type="entry name" value="HELICASE_CTER"/>
    <property type="match status" value="1"/>
</dbReference>
<sequence>MPSPPWKIETGVETVISSWLASGYVRPCFTADRELPPAEARTAPMPEALSPALRGALERRGISRLYDHQARAFTAARGARLDSGGAADPARAGRHVVVATPTASGKSLCFHLPVLDALAEGAASGQGGSAIYLYPTKALARDQEAGLHALIREAGLTIPAIVYDGDTPGDARRAARERSPIVMTNPDMLHAGILPHHAHWARTFQRLRYVVLDELHTYRGVFGSHVAHVIARLRRVAAFHGSSPTFLCATATIGNPRAHAARLLGIAEDEMELIDESGAPRGPRRFFLYNPPVVNAELGMRASTLKSAVRLAGDLARARVPTLVFGQSRNSVEIMLKYLREGVGKEIGAEDAIMAYRGGYLPETRRRVERGLREGEILCVVATNALELGIDIGELDAVICAGYPGSVAETWQRFGRAGRRGKTSIAVLCATSAALDQYLARNPGYLLERGAESARIDPHNTEILVQHLKCAAFELPFLKGEPYAAMPPDDTVAALRFLQDNGVVHESNDRFHWATDAYPANHVSLRSVGWDNFVIIDKAHGKTLAELDWRAAPTMLHEQAIYQHDGEQYQVERLDYENHKAFVTKVVPDYFTTALTHRKVSILDESATSSLGRAAASFGEVSIVEKVVGYKKIKFYTHENTGYGDVRLPDIQMHTTSFWLTVPEPLCEELGLDRATAIDGLRGIARALETVATLSLMCDPRDIGQTLEDGSEARAPEPPPGGEVAGVFDPTLFLFDNVPGGVGLAERIYEQRDELLARTRQLIAGCRCDQAGCPLCVGATESVEGLRKRAALSLLELLLHQA</sequence>
<dbReference type="CDD" id="cd17923">
    <property type="entry name" value="DEXHc_Hrq1-like"/>
    <property type="match status" value="1"/>
</dbReference>
<accession>A0A150QW15</accession>
<dbReference type="RefSeq" id="WP_061606492.1">
    <property type="nucleotide sequence ID" value="NZ_JEMA01000278.1"/>
</dbReference>
<dbReference type="PANTHER" id="PTHR47957">
    <property type="entry name" value="ATP-DEPENDENT HELICASE HRQ1"/>
    <property type="match status" value="1"/>
</dbReference>
<dbReference type="CDD" id="cd18797">
    <property type="entry name" value="SF2_C_Hrq"/>
    <property type="match status" value="1"/>
</dbReference>
<feature type="domain" description="Helicase ATP-binding" evidence="3">
    <location>
        <begin position="87"/>
        <end position="271"/>
    </location>
</feature>
<evidence type="ECO:0000259" key="3">
    <source>
        <dbReference type="PROSITE" id="PS51192"/>
    </source>
</evidence>
<keyword evidence="5" id="KW-0378">Hydrolase</keyword>
<dbReference type="InterPro" id="IPR018973">
    <property type="entry name" value="MZB"/>
</dbReference>
<dbReference type="SUPFAM" id="SSF52540">
    <property type="entry name" value="P-loop containing nucleoside triphosphate hydrolases"/>
    <property type="match status" value="1"/>
</dbReference>
<keyword evidence="1" id="KW-0547">Nucleotide-binding</keyword>
<dbReference type="InterPro" id="IPR027417">
    <property type="entry name" value="P-loop_NTPase"/>
</dbReference>
<dbReference type="EMBL" id="JEMA01000278">
    <property type="protein sequence ID" value="KYF72219.1"/>
    <property type="molecule type" value="Genomic_DNA"/>
</dbReference>
<dbReference type="GO" id="GO:0003676">
    <property type="term" value="F:nucleic acid binding"/>
    <property type="evidence" value="ECO:0007669"/>
    <property type="project" value="InterPro"/>
</dbReference>
<dbReference type="GO" id="GO:0036297">
    <property type="term" value="P:interstrand cross-link repair"/>
    <property type="evidence" value="ECO:0007669"/>
    <property type="project" value="TreeGrafter"/>
</dbReference>
<dbReference type="Pfam" id="PF00270">
    <property type="entry name" value="DEAD"/>
    <property type="match status" value="1"/>
</dbReference>
<dbReference type="SMART" id="SM00490">
    <property type="entry name" value="HELICc"/>
    <property type="match status" value="1"/>
</dbReference>
<dbReference type="PROSITE" id="PS51192">
    <property type="entry name" value="HELICASE_ATP_BIND_1"/>
    <property type="match status" value="1"/>
</dbReference>
<keyword evidence="5" id="KW-0347">Helicase</keyword>
<dbReference type="Proteomes" id="UP000075260">
    <property type="component" value="Unassembled WGS sequence"/>
</dbReference>
<reference evidence="5 6" key="1">
    <citation type="submission" date="2014-02" db="EMBL/GenBank/DDBJ databases">
        <title>The small core and large imbalanced accessory genome model reveals a collaborative survival strategy of Sorangium cellulosum strains in nature.</title>
        <authorList>
            <person name="Han K."/>
            <person name="Peng R."/>
            <person name="Blom J."/>
            <person name="Li Y.-Z."/>
        </authorList>
    </citation>
    <scope>NUCLEOTIDE SEQUENCE [LARGE SCALE GENOMIC DNA]</scope>
    <source>
        <strain evidence="5 6">So0008-312</strain>
    </source>
</reference>
<dbReference type="GO" id="GO:0043138">
    <property type="term" value="F:3'-5' DNA helicase activity"/>
    <property type="evidence" value="ECO:0007669"/>
    <property type="project" value="TreeGrafter"/>
</dbReference>
<comment type="caution">
    <text evidence="5">The sequence shown here is derived from an EMBL/GenBank/DDBJ whole genome shotgun (WGS) entry which is preliminary data.</text>
</comment>
<dbReference type="GO" id="GO:0005524">
    <property type="term" value="F:ATP binding"/>
    <property type="evidence" value="ECO:0007669"/>
    <property type="project" value="UniProtKB-KW"/>
</dbReference>
<name>A0A150QW15_SORCE</name>
<keyword evidence="2" id="KW-0067">ATP-binding</keyword>
<dbReference type="Pfam" id="PF22982">
    <property type="entry name" value="WHD_HRQ1"/>
    <property type="match status" value="1"/>
</dbReference>
<protein>
    <submittedName>
        <fullName evidence="5">DEAD/DEAH box helicase</fullName>
    </submittedName>
</protein>
<dbReference type="InterPro" id="IPR001650">
    <property type="entry name" value="Helicase_C-like"/>
</dbReference>
<dbReference type="OrthoDB" id="9815222at2"/>
<dbReference type="SMART" id="SM00487">
    <property type="entry name" value="DEXDc"/>
    <property type="match status" value="1"/>
</dbReference>
<evidence type="ECO:0000256" key="2">
    <source>
        <dbReference type="ARBA" id="ARBA00022840"/>
    </source>
</evidence>
<organism evidence="5 6">
    <name type="scientific">Sorangium cellulosum</name>
    <name type="common">Polyangium cellulosum</name>
    <dbReference type="NCBI Taxonomy" id="56"/>
    <lineage>
        <taxon>Bacteria</taxon>
        <taxon>Pseudomonadati</taxon>
        <taxon>Myxococcota</taxon>
        <taxon>Polyangia</taxon>
        <taxon>Polyangiales</taxon>
        <taxon>Polyangiaceae</taxon>
        <taxon>Sorangium</taxon>
    </lineage>
</organism>
<gene>
    <name evidence="5" type="ORF">BE15_37700</name>
</gene>
<dbReference type="AlphaFoldDB" id="A0A150QW15"/>
<evidence type="ECO:0000256" key="1">
    <source>
        <dbReference type="ARBA" id="ARBA00022741"/>
    </source>
</evidence>
<dbReference type="InterPro" id="IPR011545">
    <property type="entry name" value="DEAD/DEAH_box_helicase_dom"/>
</dbReference>
<dbReference type="Gene3D" id="3.40.50.300">
    <property type="entry name" value="P-loop containing nucleotide triphosphate hydrolases"/>
    <property type="match status" value="2"/>
</dbReference>
<feature type="domain" description="Helicase C-terminal" evidence="4">
    <location>
        <begin position="314"/>
        <end position="464"/>
    </location>
</feature>
<dbReference type="PANTHER" id="PTHR47957:SF3">
    <property type="entry name" value="ATP-DEPENDENT HELICASE HRQ1"/>
    <property type="match status" value="1"/>
</dbReference>
<dbReference type="InterPro" id="IPR055227">
    <property type="entry name" value="HRQ1_WHD"/>
</dbReference>
<dbReference type="GO" id="GO:0006289">
    <property type="term" value="P:nucleotide-excision repair"/>
    <property type="evidence" value="ECO:0007669"/>
    <property type="project" value="TreeGrafter"/>
</dbReference>
<evidence type="ECO:0000313" key="6">
    <source>
        <dbReference type="Proteomes" id="UP000075260"/>
    </source>
</evidence>
<dbReference type="Pfam" id="PF09369">
    <property type="entry name" value="MZB"/>
    <property type="match status" value="1"/>
</dbReference>
<proteinExistence type="predicted"/>
<dbReference type="Pfam" id="PF00271">
    <property type="entry name" value="Helicase_C"/>
    <property type="match status" value="1"/>
</dbReference>
<evidence type="ECO:0000313" key="5">
    <source>
        <dbReference type="EMBL" id="KYF72219.1"/>
    </source>
</evidence>
<dbReference type="InterPro" id="IPR014001">
    <property type="entry name" value="Helicase_ATP-bd"/>
</dbReference>
<evidence type="ECO:0000259" key="4">
    <source>
        <dbReference type="PROSITE" id="PS51194"/>
    </source>
</evidence>